<reference evidence="10 11" key="1">
    <citation type="submission" date="2011-05" db="EMBL/GenBank/DDBJ databases">
        <title>Complete sequence of Methanotorris igneus Kol 5.</title>
        <authorList>
            <consortium name="US DOE Joint Genome Institute"/>
            <person name="Lucas S."/>
            <person name="Han J."/>
            <person name="Lapidus A."/>
            <person name="Cheng J.-F."/>
            <person name="Goodwin L."/>
            <person name="Pitluck S."/>
            <person name="Peters L."/>
            <person name="Mikhailova N."/>
            <person name="Chertkov O."/>
            <person name="Han C."/>
            <person name="Tapia R."/>
            <person name="Land M."/>
            <person name="Hauser L."/>
            <person name="Kyrpides N."/>
            <person name="Ivanova N."/>
            <person name="Pagani I."/>
            <person name="Sieprawska-Lupa M."/>
            <person name="Whitman W."/>
            <person name="Woyke T."/>
        </authorList>
    </citation>
    <scope>NUCLEOTIDE SEQUENCE [LARGE SCALE GENOMIC DNA]</scope>
    <source>
        <strain evidence="11">DSM 5666 / JCM 11834 / Kol 5</strain>
    </source>
</reference>
<comment type="similarity">
    <text evidence="8">Belongs to the methyltransferase superfamily. RlmI family.</text>
</comment>
<keyword evidence="3" id="KW-0698">rRNA processing</keyword>
<evidence type="ECO:0000256" key="4">
    <source>
        <dbReference type="ARBA" id="ARBA00022603"/>
    </source>
</evidence>
<evidence type="ECO:0000256" key="5">
    <source>
        <dbReference type="ARBA" id="ARBA00022679"/>
    </source>
</evidence>
<protein>
    <submittedName>
        <fullName evidence="10">Methyltransferase type 11</fullName>
    </submittedName>
</protein>
<evidence type="ECO:0000256" key="1">
    <source>
        <dbReference type="ARBA" id="ARBA00004496"/>
    </source>
</evidence>
<dbReference type="SMART" id="SM00359">
    <property type="entry name" value="PUA"/>
    <property type="match status" value="1"/>
</dbReference>
<evidence type="ECO:0000313" key="10">
    <source>
        <dbReference type="EMBL" id="AEF96284.1"/>
    </source>
</evidence>
<dbReference type="Proteomes" id="UP000009227">
    <property type="component" value="Chromosome"/>
</dbReference>
<dbReference type="EMBL" id="CP002737">
    <property type="protein sequence ID" value="AEF96284.1"/>
    <property type="molecule type" value="Genomic_DNA"/>
</dbReference>
<dbReference type="GO" id="GO:0032259">
    <property type="term" value="P:methylation"/>
    <property type="evidence" value="ECO:0007669"/>
    <property type="project" value="UniProtKB-KW"/>
</dbReference>
<keyword evidence="7" id="KW-0694">RNA-binding</keyword>
<dbReference type="CDD" id="cd21153">
    <property type="entry name" value="PUA_RlmI"/>
    <property type="match status" value="1"/>
</dbReference>
<evidence type="ECO:0000256" key="2">
    <source>
        <dbReference type="ARBA" id="ARBA00022490"/>
    </source>
</evidence>
<keyword evidence="2" id="KW-0963">Cytoplasm</keyword>
<dbReference type="STRING" id="880724.Metig_0734"/>
<dbReference type="InterPro" id="IPR029063">
    <property type="entry name" value="SAM-dependent_MTases_sf"/>
</dbReference>
<name>F6BCS3_METIK</name>
<evidence type="ECO:0000256" key="6">
    <source>
        <dbReference type="ARBA" id="ARBA00022691"/>
    </source>
</evidence>
<dbReference type="Pfam" id="PF13847">
    <property type="entry name" value="Methyltransf_31"/>
    <property type="match status" value="1"/>
</dbReference>
<dbReference type="Gene3D" id="3.30.750.80">
    <property type="entry name" value="RNA methyltransferase domain (HRMD) like"/>
    <property type="match status" value="1"/>
</dbReference>
<dbReference type="PANTHER" id="PTHR42873">
    <property type="entry name" value="RIBOSOMAL RNA LARGE SUBUNIT METHYLTRANSFERASE"/>
    <property type="match status" value="1"/>
</dbReference>
<dbReference type="InterPro" id="IPR002478">
    <property type="entry name" value="PUA"/>
</dbReference>
<evidence type="ECO:0000256" key="8">
    <source>
        <dbReference type="ARBA" id="ARBA00038091"/>
    </source>
</evidence>
<dbReference type="SUPFAM" id="SSF88697">
    <property type="entry name" value="PUA domain-like"/>
    <property type="match status" value="1"/>
</dbReference>
<dbReference type="CDD" id="cd02440">
    <property type="entry name" value="AdoMet_MTases"/>
    <property type="match status" value="1"/>
</dbReference>
<feature type="domain" description="PUA" evidence="9">
    <location>
        <begin position="9"/>
        <end position="91"/>
    </location>
</feature>
<comment type="subcellular location">
    <subcellularLocation>
        <location evidence="1">Cytoplasm</location>
    </subcellularLocation>
</comment>
<dbReference type="GO" id="GO:0008168">
    <property type="term" value="F:methyltransferase activity"/>
    <property type="evidence" value="ECO:0007669"/>
    <property type="project" value="UniProtKB-KW"/>
</dbReference>
<dbReference type="KEGG" id="mig:Metig_0734"/>
<keyword evidence="11" id="KW-1185">Reference proteome</keyword>
<dbReference type="CDD" id="cd11572">
    <property type="entry name" value="RlmI_M_like"/>
    <property type="match status" value="1"/>
</dbReference>
<dbReference type="HOGENOM" id="CLU_014042_0_0_2"/>
<accession>F6BCS3</accession>
<evidence type="ECO:0000256" key="3">
    <source>
        <dbReference type="ARBA" id="ARBA00022552"/>
    </source>
</evidence>
<keyword evidence="4 10" id="KW-0489">Methyltransferase</keyword>
<evidence type="ECO:0000313" key="11">
    <source>
        <dbReference type="Proteomes" id="UP000009227"/>
    </source>
</evidence>
<dbReference type="AlphaFoldDB" id="F6BCS3"/>
<sequence length="395" mass="45460">MKLFGDGMVKIEIDKRAYNSIQNFSRLIYTNAVVNKEDLPDKEDIITLTYKGKFVAKAIYSPKSVIIKVLTTKDEEINKEFFYNRIKKANDYRTKILNFKDTYRMIYAEADGLPTIILDKYNEIGAMQVSSKVMERYLDIIVECLEEFGLETIYVKRGKKGDKIKERVYGDKSKFETIIEEGYENQKPAKFKVNVKGHKTGFFLDQRNNRLDLRDYIKEGDRVLDICCYTGGFSVHAALEGAEVVGVDISNKAIEVAEENMELNGIPKDKYEFIVGDAFAVMEEMIEDGEKFDVVILDPPAFTTTKKNLKNALRAYSTLNYLGIKLAKRILVTCSCSHHVDRETFRKTVVSSAYRAKKELRQIGGYRTQSPDHIITMANKNLEYLKCLFFHINEQ</sequence>
<dbReference type="Gene3D" id="3.40.50.150">
    <property type="entry name" value="Vaccinia Virus protein VP39"/>
    <property type="match status" value="1"/>
</dbReference>
<gene>
    <name evidence="10" type="ordered locus">Metig_0734</name>
</gene>
<dbReference type="InterPro" id="IPR025714">
    <property type="entry name" value="Methyltranfer_dom"/>
</dbReference>
<dbReference type="SUPFAM" id="SSF53335">
    <property type="entry name" value="S-adenosyl-L-methionine-dependent methyltransferases"/>
    <property type="match status" value="1"/>
</dbReference>
<dbReference type="GO" id="GO:0003723">
    <property type="term" value="F:RNA binding"/>
    <property type="evidence" value="ECO:0007669"/>
    <property type="project" value="UniProtKB-KW"/>
</dbReference>
<dbReference type="InterPro" id="IPR015947">
    <property type="entry name" value="PUA-like_sf"/>
</dbReference>
<evidence type="ECO:0000256" key="7">
    <source>
        <dbReference type="ARBA" id="ARBA00022884"/>
    </source>
</evidence>
<proteinExistence type="inferred from homology"/>
<keyword evidence="5 10" id="KW-0808">Transferase</keyword>
<organism evidence="11">
    <name type="scientific">Methanotorris igneus (strain DSM 5666 / JCM 11834 / Kol 5)</name>
    <dbReference type="NCBI Taxonomy" id="880724"/>
    <lineage>
        <taxon>Archaea</taxon>
        <taxon>Methanobacteriati</taxon>
        <taxon>Methanobacteriota</taxon>
        <taxon>Methanomada group</taxon>
        <taxon>Methanococci</taxon>
        <taxon>Methanococcales</taxon>
        <taxon>Methanocaldococcaceae</taxon>
        <taxon>Methanotorris</taxon>
    </lineage>
</organism>
<evidence type="ECO:0000259" key="9">
    <source>
        <dbReference type="SMART" id="SM00359"/>
    </source>
</evidence>
<dbReference type="PROSITE" id="PS50890">
    <property type="entry name" value="PUA"/>
    <property type="match status" value="1"/>
</dbReference>
<keyword evidence="6" id="KW-0949">S-adenosyl-L-methionine</keyword>
<dbReference type="InterPro" id="IPR041532">
    <property type="entry name" value="RlmI-like_PUA"/>
</dbReference>
<dbReference type="GO" id="GO:0006364">
    <property type="term" value="P:rRNA processing"/>
    <property type="evidence" value="ECO:0007669"/>
    <property type="project" value="UniProtKB-KW"/>
</dbReference>
<dbReference type="PANTHER" id="PTHR42873:SF1">
    <property type="entry name" value="S-ADENOSYLMETHIONINE-DEPENDENT METHYLTRANSFERASE DOMAIN-CONTAINING PROTEIN"/>
    <property type="match status" value="1"/>
</dbReference>
<dbReference type="Pfam" id="PF17785">
    <property type="entry name" value="PUA_3"/>
    <property type="match status" value="1"/>
</dbReference>